<dbReference type="PROSITE" id="PS50878">
    <property type="entry name" value="RT_POL"/>
    <property type="match status" value="1"/>
</dbReference>
<protein>
    <submittedName>
        <fullName evidence="3">Pol protein</fullName>
    </submittedName>
</protein>
<evidence type="ECO:0000256" key="1">
    <source>
        <dbReference type="SAM" id="MobiDB-lite"/>
    </source>
</evidence>
<evidence type="ECO:0000259" key="2">
    <source>
        <dbReference type="PROSITE" id="PS50878"/>
    </source>
</evidence>
<dbReference type="Gene3D" id="3.60.10.10">
    <property type="entry name" value="Endonuclease/exonuclease/phosphatase"/>
    <property type="match status" value="1"/>
</dbReference>
<evidence type="ECO:0000313" key="4">
    <source>
        <dbReference type="Proteomes" id="UP000604046"/>
    </source>
</evidence>
<keyword evidence="4" id="KW-1185">Reference proteome</keyword>
<feature type="compositionally biased region" description="Basic and acidic residues" evidence="1">
    <location>
        <begin position="927"/>
        <end position="941"/>
    </location>
</feature>
<dbReference type="InterPro" id="IPR038765">
    <property type="entry name" value="Papain-like_cys_pep_sf"/>
</dbReference>
<dbReference type="EMBL" id="CAJNDS010002122">
    <property type="protein sequence ID" value="CAE7339167.1"/>
    <property type="molecule type" value="Genomic_DNA"/>
</dbReference>
<reference evidence="3" key="1">
    <citation type="submission" date="2021-02" db="EMBL/GenBank/DDBJ databases">
        <authorList>
            <person name="Dougan E. K."/>
            <person name="Rhodes N."/>
            <person name="Thang M."/>
            <person name="Chan C."/>
        </authorList>
    </citation>
    <scope>NUCLEOTIDE SEQUENCE</scope>
</reference>
<accession>A0A812NZZ4</accession>
<sequence>MCTRLEAAGVVYTLLNVYQKALDHKPGTQAERDAVWDALRQELTHCPKRHELIIAGDFNTGLQARSPEVGSAVHRAGQAAKAKDQVTMQQLLRQFDLRALNTFHPYPLHTTYRHDQADKIKSQVDYILVRGGSKHWPILASIPAKYFHAAPPPRERPRQAGGHEGHVSKTVTLIYQEQVQRHIEKLNEWDTEVVNDILHRTAESTILLLPTPKEPAEARPAPVKRMWQCHHDIKQLQRQGPGNEDRVLALKQEFKDLQKQIRNHSQTKRKHYLEERVKLATAAAERGDARALHQQIKRLTPKVPKSKVHLRGKEGQLLSTAQELRLISTYWQNLYTGETITRPITSQAIQITMEEACKAIASLPSHKALPKHYTSSEAWKLAASPLATLLHRTILAQWQAGVITIPQEWKDAWLCLLLKPGKSGRSPDEYRPIGLTDPIGKALLGAIANKHQQTYYQSLHSLPQFAYLPGRGTAQAIARVGQHIHEVKNLVSGQKLTLHHRHAGERQQDLVGGIIVSLDMTKAFDRLEPQHMQNALAASKLPDEVQTLILEWHQGVTYHICHERQDAEIRCSRGIRQGCKIAPRVWALFTALLMHKLGEDWCRDNTTWFADDILFHLQFSNRSELLASIKAIAFALQVIEDLGMQIAAGKSAVLLHLGGAHSRRMRKSLIVMHENKPHLAFQHQARVWHLPLVDKHDYLGIVLSYTRLEEHTATRRINSAQAAFAKLKPVLTHKRMPLELRIRLWKTCVLASLYYGLPQVGLTPHTVRRITVLVHKQLRHITSMPVHLTHISNQDLRDRHGVSQPIAHITAIAQKQLEEAMAVKHDLEADDARIHSLVLKKEKRVAGLLATLMQAESAQQAEDLMAMNNGSKLTGMRMVVKDVTYLHGCPYCQPLLLSQSCPDFPSHFGTVLAILGPIMPTLRELEEHPAKRPRPDPREAQPAKGKGKGKGKKSSSRHGTWYKGHGKSSYTGVGPAMEAMARLCLRQEAELSELRQEKGFILHLETASHGILSPIVQASMKWNELYEQGKADCNLRTCLFRLLLKETAARPEKFEATQESIGAAVKQKWVTENPLQWTYNRWNPDSKKAEIEETKKPLAHVDVKQLLTTMDEALKQDPEALHQFKALRKLTEEMQGSSVAFKISVGLRGAQCQRLYQAFVVLSGLSALNLIGANLHKERQKNSREAALGLPQPVLIANMLAFQTVLRGWANPKMQHDVAEFLHHIVRASNMPYGWGRWEVRRHIHDALTVVDSGCLRAPIAIAMPNAPTHLTTCLRQHFIGDSTQLALVDAPDMLCCQLFRYTVSAEGMTSKNEIRVDYDRQPILIPQWSDMHSLQTCNIPYQITAVALHAGHTPHCGHYRAHLLEDCANLIADDDVVRLCTAQDEHDVQTTSYVFFLRRLSNATGSIDAAPTIEL</sequence>
<comment type="caution">
    <text evidence="3">The sequence shown here is derived from an EMBL/GenBank/DDBJ whole genome shotgun (WGS) entry which is preliminary data.</text>
</comment>
<dbReference type="Pfam" id="PF00078">
    <property type="entry name" value="RVT_1"/>
    <property type="match status" value="1"/>
</dbReference>
<dbReference type="CDD" id="cd02257">
    <property type="entry name" value="Peptidase_C19"/>
    <property type="match status" value="1"/>
</dbReference>
<organism evidence="3 4">
    <name type="scientific">Symbiodinium natans</name>
    <dbReference type="NCBI Taxonomy" id="878477"/>
    <lineage>
        <taxon>Eukaryota</taxon>
        <taxon>Sar</taxon>
        <taxon>Alveolata</taxon>
        <taxon>Dinophyceae</taxon>
        <taxon>Suessiales</taxon>
        <taxon>Symbiodiniaceae</taxon>
        <taxon>Symbiodinium</taxon>
    </lineage>
</organism>
<dbReference type="InterPro" id="IPR036691">
    <property type="entry name" value="Endo/exonu/phosph_ase_sf"/>
</dbReference>
<proteinExistence type="predicted"/>
<feature type="compositionally biased region" description="Basic residues" evidence="1">
    <location>
        <begin position="945"/>
        <end position="956"/>
    </location>
</feature>
<dbReference type="Proteomes" id="UP000604046">
    <property type="component" value="Unassembled WGS sequence"/>
</dbReference>
<dbReference type="SUPFAM" id="SSF56219">
    <property type="entry name" value="DNase I-like"/>
    <property type="match status" value="1"/>
</dbReference>
<evidence type="ECO:0000313" key="3">
    <source>
        <dbReference type="EMBL" id="CAE7339167.1"/>
    </source>
</evidence>
<dbReference type="SUPFAM" id="SSF54001">
    <property type="entry name" value="Cysteine proteinases"/>
    <property type="match status" value="1"/>
</dbReference>
<dbReference type="InterPro" id="IPR000477">
    <property type="entry name" value="RT_dom"/>
</dbReference>
<feature type="domain" description="Reverse transcriptase" evidence="2">
    <location>
        <begin position="398"/>
        <end position="703"/>
    </location>
</feature>
<dbReference type="Gene3D" id="3.90.70.10">
    <property type="entry name" value="Cysteine proteinases"/>
    <property type="match status" value="1"/>
</dbReference>
<dbReference type="OrthoDB" id="447429at2759"/>
<gene>
    <name evidence="3" type="primary">pol</name>
    <name evidence="3" type="ORF">SNAT2548_LOCUS17748</name>
</gene>
<dbReference type="PANTHER" id="PTHR19446">
    <property type="entry name" value="REVERSE TRANSCRIPTASES"/>
    <property type="match status" value="1"/>
</dbReference>
<feature type="region of interest" description="Disordered" evidence="1">
    <location>
        <begin position="927"/>
        <end position="967"/>
    </location>
</feature>
<name>A0A812NZZ4_9DINO</name>